<reference evidence="1" key="1">
    <citation type="submission" date="2023-08" db="EMBL/GenBank/DDBJ databases">
        <authorList>
            <person name="Audoor S."/>
            <person name="Bilcke G."/>
        </authorList>
    </citation>
    <scope>NUCLEOTIDE SEQUENCE</scope>
</reference>
<name>A0AAD2G1H2_9STRA</name>
<protein>
    <submittedName>
        <fullName evidence="1">Uncharacterized protein</fullName>
    </submittedName>
</protein>
<evidence type="ECO:0000313" key="2">
    <source>
        <dbReference type="Proteomes" id="UP001295423"/>
    </source>
</evidence>
<dbReference type="EMBL" id="CAKOGP040001936">
    <property type="protein sequence ID" value="CAJ1957122.1"/>
    <property type="molecule type" value="Genomic_DNA"/>
</dbReference>
<comment type="caution">
    <text evidence="1">The sequence shown here is derived from an EMBL/GenBank/DDBJ whole genome shotgun (WGS) entry which is preliminary data.</text>
</comment>
<dbReference type="Proteomes" id="UP001295423">
    <property type="component" value="Unassembled WGS sequence"/>
</dbReference>
<sequence>MTLTGTPPEAAVLAAKRKRKVQFGKTEQDVVREFPRNPRETWYSDDEYREFKRTWKINQVRIEDAQQELGFCFELLGLQDPSDGAHETFAKGAWLSRARLRQVVFKHQDDCRSRGAYDPDGASRLSKSCSDKDQTKALKAAAVNAEAAFQYRKDISAIQPSPTSVSNFPPLDFSSITDPFECGVSFSCVNWDFDVIDGNEILNYTKKFDRHIEQTDTESVSSEGVA</sequence>
<organism evidence="1 2">
    <name type="scientific">Cylindrotheca closterium</name>
    <dbReference type="NCBI Taxonomy" id="2856"/>
    <lineage>
        <taxon>Eukaryota</taxon>
        <taxon>Sar</taxon>
        <taxon>Stramenopiles</taxon>
        <taxon>Ochrophyta</taxon>
        <taxon>Bacillariophyta</taxon>
        <taxon>Bacillariophyceae</taxon>
        <taxon>Bacillariophycidae</taxon>
        <taxon>Bacillariales</taxon>
        <taxon>Bacillariaceae</taxon>
        <taxon>Cylindrotheca</taxon>
    </lineage>
</organism>
<evidence type="ECO:0000313" key="1">
    <source>
        <dbReference type="EMBL" id="CAJ1957122.1"/>
    </source>
</evidence>
<proteinExistence type="predicted"/>
<keyword evidence="2" id="KW-1185">Reference proteome</keyword>
<accession>A0AAD2G1H2</accession>
<gene>
    <name evidence="1" type="ORF">CYCCA115_LOCUS16557</name>
</gene>
<dbReference type="AlphaFoldDB" id="A0AAD2G1H2"/>